<evidence type="ECO:0000313" key="2">
    <source>
        <dbReference type="Proteomes" id="UP000729701"/>
    </source>
</evidence>
<reference evidence="1" key="1">
    <citation type="submission" date="2021-05" db="EMBL/GenBank/DDBJ databases">
        <authorList>
            <person name="Pietrasiak N."/>
            <person name="Ward R."/>
            <person name="Stajich J.E."/>
            <person name="Kurbessoian T."/>
        </authorList>
    </citation>
    <scope>NUCLEOTIDE SEQUENCE</scope>
    <source>
        <strain evidence="1">GSE-NOS-MK-12-04C</strain>
    </source>
</reference>
<sequence length="118" mass="13943">MNVSRFIALYDAGKPVYKLWNEIQYSGKEYMDEVVVKDSSGRHWEVKVRCNSEQKRYLKIQLKSMQTRIIVAAADLFKQNDSLRITADEWHVFFLLANYKHDGELYAFAHQIINKLVK</sequence>
<comment type="caution">
    <text evidence="1">The sequence shown here is derived from an EMBL/GenBank/DDBJ whole genome shotgun (WGS) entry which is preliminary data.</text>
</comment>
<reference evidence="1" key="2">
    <citation type="journal article" date="2022" name="Microbiol. Resour. Announc.">
        <title>Metagenome Sequencing to Explore Phylogenomics of Terrestrial Cyanobacteria.</title>
        <authorList>
            <person name="Ward R.D."/>
            <person name="Stajich J.E."/>
            <person name="Johansen J.R."/>
            <person name="Huntemann M."/>
            <person name="Clum A."/>
            <person name="Foster B."/>
            <person name="Foster B."/>
            <person name="Roux S."/>
            <person name="Palaniappan K."/>
            <person name="Varghese N."/>
            <person name="Mukherjee S."/>
            <person name="Reddy T.B.K."/>
            <person name="Daum C."/>
            <person name="Copeland A."/>
            <person name="Chen I.A."/>
            <person name="Ivanova N.N."/>
            <person name="Kyrpides N.C."/>
            <person name="Shapiro N."/>
            <person name="Eloe-Fadrosh E.A."/>
            <person name="Pietrasiak N."/>
        </authorList>
    </citation>
    <scope>NUCLEOTIDE SEQUENCE</scope>
    <source>
        <strain evidence="1">GSE-NOS-MK-12-04C</strain>
    </source>
</reference>
<gene>
    <name evidence="1" type="ORF">KME60_08285</name>
</gene>
<accession>A0A951QK67</accession>
<protein>
    <submittedName>
        <fullName evidence="1">Uncharacterized protein</fullName>
    </submittedName>
</protein>
<dbReference type="Proteomes" id="UP000729701">
    <property type="component" value="Unassembled WGS sequence"/>
</dbReference>
<name>A0A951QK67_9CYAN</name>
<dbReference type="EMBL" id="JAHHGZ010000007">
    <property type="protein sequence ID" value="MBW4667416.1"/>
    <property type="molecule type" value="Genomic_DNA"/>
</dbReference>
<organism evidence="1 2">
    <name type="scientific">Cyanomargarita calcarea GSE-NOS-MK-12-04C</name>
    <dbReference type="NCBI Taxonomy" id="2839659"/>
    <lineage>
        <taxon>Bacteria</taxon>
        <taxon>Bacillati</taxon>
        <taxon>Cyanobacteriota</taxon>
        <taxon>Cyanophyceae</taxon>
        <taxon>Nostocales</taxon>
        <taxon>Cyanomargaritaceae</taxon>
        <taxon>Cyanomargarita</taxon>
    </lineage>
</organism>
<dbReference type="AlphaFoldDB" id="A0A951QK67"/>
<evidence type="ECO:0000313" key="1">
    <source>
        <dbReference type="EMBL" id="MBW4667416.1"/>
    </source>
</evidence>
<proteinExistence type="predicted"/>